<feature type="domain" description="Thioredoxin" evidence="6">
    <location>
        <begin position="132"/>
        <end position="268"/>
    </location>
</feature>
<dbReference type="InterPro" id="IPR001640">
    <property type="entry name" value="Lgt"/>
</dbReference>
<keyword evidence="4" id="KW-0676">Redox-active center</keyword>
<gene>
    <name evidence="7" type="ORF">OCL06_06000</name>
</gene>
<dbReference type="PROSITE" id="PS51352">
    <property type="entry name" value="THIOREDOXIN_2"/>
    <property type="match status" value="1"/>
</dbReference>
<keyword evidence="5" id="KW-1133">Transmembrane helix</keyword>
<dbReference type="RefSeq" id="WP_262992828.1">
    <property type="nucleotide sequence ID" value="NZ_JAOTJC010000006.1"/>
</dbReference>
<feature type="transmembrane region" description="Helical" evidence="5">
    <location>
        <begin position="82"/>
        <end position="99"/>
    </location>
</feature>
<accession>A0ABT2VQF1</accession>
<dbReference type="Gene3D" id="3.40.30.10">
    <property type="entry name" value="Glutaredoxin"/>
    <property type="match status" value="1"/>
</dbReference>
<reference evidence="8" key="1">
    <citation type="submission" date="2023-07" db="EMBL/GenBank/DDBJ databases">
        <title>Study on multiphase classification of strain Alteromonas salexigens isolated from the Yellow Sea.</title>
        <authorList>
            <person name="Sun L."/>
        </authorList>
    </citation>
    <scope>NUCLEOTIDE SEQUENCE [LARGE SCALE GENOMIC DNA]</scope>
    <source>
        <strain evidence="8">ASW11-19</strain>
    </source>
</reference>
<protein>
    <submittedName>
        <fullName evidence="7">TlpA family protein disulfide reductase</fullName>
    </submittedName>
</protein>
<keyword evidence="5" id="KW-0472">Membrane</keyword>
<dbReference type="PANTHER" id="PTHR42852">
    <property type="entry name" value="THIOL:DISULFIDE INTERCHANGE PROTEIN DSBE"/>
    <property type="match status" value="1"/>
</dbReference>
<keyword evidence="5" id="KW-0812">Transmembrane</keyword>
<dbReference type="InterPro" id="IPR013740">
    <property type="entry name" value="Redoxin"/>
</dbReference>
<evidence type="ECO:0000256" key="4">
    <source>
        <dbReference type="ARBA" id="ARBA00023284"/>
    </source>
</evidence>
<evidence type="ECO:0000256" key="5">
    <source>
        <dbReference type="SAM" id="Phobius"/>
    </source>
</evidence>
<evidence type="ECO:0000256" key="2">
    <source>
        <dbReference type="ARBA" id="ARBA00022748"/>
    </source>
</evidence>
<dbReference type="Pfam" id="PF08534">
    <property type="entry name" value="Redoxin"/>
    <property type="match status" value="1"/>
</dbReference>
<dbReference type="Proteomes" id="UP001209257">
    <property type="component" value="Unassembled WGS sequence"/>
</dbReference>
<evidence type="ECO:0000256" key="3">
    <source>
        <dbReference type="ARBA" id="ARBA00023157"/>
    </source>
</evidence>
<dbReference type="PROSITE" id="PS00194">
    <property type="entry name" value="THIOREDOXIN_1"/>
    <property type="match status" value="1"/>
</dbReference>
<evidence type="ECO:0000256" key="1">
    <source>
        <dbReference type="ARBA" id="ARBA00004196"/>
    </source>
</evidence>
<dbReference type="CDD" id="cd02966">
    <property type="entry name" value="TlpA_like_family"/>
    <property type="match status" value="1"/>
</dbReference>
<name>A0ABT2VQF1_9ALTE</name>
<dbReference type="PANTHER" id="PTHR42852:SF6">
    <property type="entry name" value="THIOL:DISULFIDE INTERCHANGE PROTEIN DSBE"/>
    <property type="match status" value="1"/>
</dbReference>
<feature type="transmembrane region" description="Helical" evidence="5">
    <location>
        <begin position="6"/>
        <end position="33"/>
    </location>
</feature>
<dbReference type="InterPro" id="IPR050553">
    <property type="entry name" value="Thioredoxin_ResA/DsbE_sf"/>
</dbReference>
<feature type="transmembrane region" description="Helical" evidence="5">
    <location>
        <begin position="45"/>
        <end position="66"/>
    </location>
</feature>
<comment type="caution">
    <text evidence="7">The sequence shown here is derived from an EMBL/GenBank/DDBJ whole genome shotgun (WGS) entry which is preliminary data.</text>
</comment>
<dbReference type="Pfam" id="PF01790">
    <property type="entry name" value="LGT"/>
    <property type="match status" value="1"/>
</dbReference>
<dbReference type="InterPro" id="IPR036249">
    <property type="entry name" value="Thioredoxin-like_sf"/>
</dbReference>
<dbReference type="EMBL" id="JAOTJC010000006">
    <property type="protein sequence ID" value="MCU7554144.1"/>
    <property type="molecule type" value="Genomic_DNA"/>
</dbReference>
<keyword evidence="2" id="KW-0201">Cytochrome c-type biogenesis</keyword>
<proteinExistence type="predicted"/>
<comment type="subcellular location">
    <subcellularLocation>
        <location evidence="1">Cell envelope</location>
    </subcellularLocation>
</comment>
<feature type="transmembrane region" description="Helical" evidence="5">
    <location>
        <begin position="111"/>
        <end position="132"/>
    </location>
</feature>
<dbReference type="InterPro" id="IPR017937">
    <property type="entry name" value="Thioredoxin_CS"/>
</dbReference>
<evidence type="ECO:0000313" key="7">
    <source>
        <dbReference type="EMBL" id="MCU7554144.1"/>
    </source>
</evidence>
<dbReference type="InterPro" id="IPR013766">
    <property type="entry name" value="Thioredoxin_domain"/>
</dbReference>
<dbReference type="SUPFAM" id="SSF52833">
    <property type="entry name" value="Thioredoxin-like"/>
    <property type="match status" value="1"/>
</dbReference>
<sequence length="268" mass="29341">MTSISIGPFALATSTALLLAAIALFYLTVHLFTRKSKHHQKAKDAVITALIAGFIVARLSFVIAFWEIYQQNLLSVLDIRDGGFSHGFGWVAGVITLLVKIRGDKALVTSYVKSGAITVALLFPLVVINTLLSSTTTYSSIEVVNRHGEPVSLPQLSDKPVVVNFWASWCPPCRREMPVLENAQAQRRDVTFVFINQKESPATARKFLQQQGVELDNVYFDISGSAAQAVGAYGLPTTLFFNPDGSLSDSHMGELSEASLQNYLDSWN</sequence>
<evidence type="ECO:0000313" key="8">
    <source>
        <dbReference type="Proteomes" id="UP001209257"/>
    </source>
</evidence>
<keyword evidence="8" id="KW-1185">Reference proteome</keyword>
<organism evidence="7 8">
    <name type="scientific">Alteromonas salexigens</name>
    <dbReference type="NCBI Taxonomy" id="2982530"/>
    <lineage>
        <taxon>Bacteria</taxon>
        <taxon>Pseudomonadati</taxon>
        <taxon>Pseudomonadota</taxon>
        <taxon>Gammaproteobacteria</taxon>
        <taxon>Alteromonadales</taxon>
        <taxon>Alteromonadaceae</taxon>
        <taxon>Alteromonas/Salinimonas group</taxon>
        <taxon>Alteromonas</taxon>
    </lineage>
</organism>
<evidence type="ECO:0000259" key="6">
    <source>
        <dbReference type="PROSITE" id="PS51352"/>
    </source>
</evidence>
<keyword evidence="3" id="KW-1015">Disulfide bond</keyword>